<keyword evidence="3 6" id="KW-0812">Transmembrane</keyword>
<feature type="transmembrane region" description="Helical" evidence="6">
    <location>
        <begin position="371"/>
        <end position="393"/>
    </location>
</feature>
<feature type="transmembrane region" description="Helical" evidence="6">
    <location>
        <begin position="160"/>
        <end position="178"/>
    </location>
</feature>
<gene>
    <name evidence="7" type="ORF">AB3X52_04115</name>
</gene>
<evidence type="ECO:0000313" key="8">
    <source>
        <dbReference type="Proteomes" id="UP001556631"/>
    </source>
</evidence>
<feature type="transmembrane region" description="Helical" evidence="6">
    <location>
        <begin position="184"/>
        <end position="206"/>
    </location>
</feature>
<evidence type="ECO:0000313" key="7">
    <source>
        <dbReference type="EMBL" id="MEX0426796.1"/>
    </source>
</evidence>
<feature type="transmembrane region" description="Helical" evidence="6">
    <location>
        <begin position="341"/>
        <end position="364"/>
    </location>
</feature>
<protein>
    <submittedName>
        <fullName evidence="7">Lipopolysaccharide biosynthesis protein</fullName>
    </submittedName>
</protein>
<feature type="transmembrane region" description="Helical" evidence="6">
    <location>
        <begin position="233"/>
        <end position="251"/>
    </location>
</feature>
<dbReference type="Proteomes" id="UP001556631">
    <property type="component" value="Unassembled WGS sequence"/>
</dbReference>
<feature type="transmembrane region" description="Helical" evidence="6">
    <location>
        <begin position="271"/>
        <end position="294"/>
    </location>
</feature>
<feature type="transmembrane region" description="Helical" evidence="6">
    <location>
        <begin position="399"/>
        <end position="419"/>
    </location>
</feature>
<organism evidence="7 8">
    <name type="scientific">Nocardioides eburneus</name>
    <dbReference type="NCBI Taxonomy" id="3231482"/>
    <lineage>
        <taxon>Bacteria</taxon>
        <taxon>Bacillati</taxon>
        <taxon>Actinomycetota</taxon>
        <taxon>Actinomycetes</taxon>
        <taxon>Propionibacteriales</taxon>
        <taxon>Nocardioidaceae</taxon>
        <taxon>Nocardioides</taxon>
    </lineage>
</organism>
<feature type="transmembrane region" description="Helical" evidence="6">
    <location>
        <begin position="21"/>
        <end position="41"/>
    </location>
</feature>
<comment type="caution">
    <text evidence="7">The sequence shown here is derived from an EMBL/GenBank/DDBJ whole genome shotgun (WGS) entry which is preliminary data.</text>
</comment>
<evidence type="ECO:0000256" key="1">
    <source>
        <dbReference type="ARBA" id="ARBA00004651"/>
    </source>
</evidence>
<dbReference type="InterPro" id="IPR050833">
    <property type="entry name" value="Poly_Biosynth_Transport"/>
</dbReference>
<dbReference type="EMBL" id="JBFPJR010000005">
    <property type="protein sequence ID" value="MEX0426796.1"/>
    <property type="molecule type" value="Genomic_DNA"/>
</dbReference>
<evidence type="ECO:0000256" key="4">
    <source>
        <dbReference type="ARBA" id="ARBA00022989"/>
    </source>
</evidence>
<feature type="transmembrane region" description="Helical" evidence="6">
    <location>
        <begin position="47"/>
        <end position="66"/>
    </location>
</feature>
<keyword evidence="4 6" id="KW-1133">Transmembrane helix</keyword>
<keyword evidence="2" id="KW-1003">Cell membrane</keyword>
<evidence type="ECO:0000256" key="3">
    <source>
        <dbReference type="ARBA" id="ARBA00022692"/>
    </source>
</evidence>
<sequence length="454" mass="47727">MMGRILRSPHRHLIGSSAVAFGIKIASAGLQFVMFVALAHAMSAEDYGYFGSAFSLTTLLAVVGSLGQRPLSLRFAAAYDETGEVELARGVMRHSYRLVLTGCGACSVVVVLYSLANGQTAPWWILGVCCLTIAMGVVEFQAVAFRAMAGLALTLVPRDLLWRFGIFIGAAGSVVVWGTNSTSALAWVWIFAISLAITAVAQLGFFECRQGRRIFRGPARYARSEWAAPARGLWLSSVIMNAAPALSVILIEHLMGAASAGPFFSALRVAQLLNLLLLATSIICTPLLSRALVVGDRRRAQTVCTLTAWIGGIFGSVGFVGIVVCGPWILGLFGGGFHGGYSALVILGAGYLVNTLAGPTGALLEMSGKQNAYTAILLVFNAVSVGVMPVAVGSLGAKGAAICIALAAAGWNLVAWVYCRRRIGIDPTVLGVFWPPRGNVEDPVSGCLVAEKSK</sequence>
<accession>A0ABV3SV37</accession>
<dbReference type="PANTHER" id="PTHR30250:SF11">
    <property type="entry name" value="O-ANTIGEN TRANSPORTER-RELATED"/>
    <property type="match status" value="1"/>
</dbReference>
<feature type="transmembrane region" description="Helical" evidence="6">
    <location>
        <begin position="122"/>
        <end position="148"/>
    </location>
</feature>
<comment type="subcellular location">
    <subcellularLocation>
        <location evidence="1">Cell membrane</location>
        <topology evidence="1">Multi-pass membrane protein</topology>
    </subcellularLocation>
</comment>
<dbReference type="PANTHER" id="PTHR30250">
    <property type="entry name" value="PST FAMILY PREDICTED COLANIC ACID TRANSPORTER"/>
    <property type="match status" value="1"/>
</dbReference>
<evidence type="ECO:0000256" key="5">
    <source>
        <dbReference type="ARBA" id="ARBA00023136"/>
    </source>
</evidence>
<reference evidence="7 8" key="1">
    <citation type="submission" date="2024-07" db="EMBL/GenBank/DDBJ databases">
        <authorList>
            <person name="Lee S."/>
            <person name="Kang M."/>
        </authorList>
    </citation>
    <scope>NUCLEOTIDE SEQUENCE [LARGE SCALE GENOMIC DNA]</scope>
    <source>
        <strain evidence="7 8">DS6</strain>
    </source>
</reference>
<name>A0ABV3SV37_9ACTN</name>
<dbReference type="RefSeq" id="WP_367991565.1">
    <property type="nucleotide sequence ID" value="NZ_JBFPJR010000005.1"/>
</dbReference>
<keyword evidence="5 6" id="KW-0472">Membrane</keyword>
<feature type="transmembrane region" description="Helical" evidence="6">
    <location>
        <begin position="306"/>
        <end position="329"/>
    </location>
</feature>
<proteinExistence type="predicted"/>
<keyword evidence="8" id="KW-1185">Reference proteome</keyword>
<evidence type="ECO:0000256" key="6">
    <source>
        <dbReference type="SAM" id="Phobius"/>
    </source>
</evidence>
<feature type="transmembrane region" description="Helical" evidence="6">
    <location>
        <begin position="98"/>
        <end position="116"/>
    </location>
</feature>
<evidence type="ECO:0000256" key="2">
    <source>
        <dbReference type="ARBA" id="ARBA00022475"/>
    </source>
</evidence>